<feature type="domain" description="Carrier" evidence="6">
    <location>
        <begin position="60"/>
        <end position="137"/>
    </location>
</feature>
<proteinExistence type="predicted"/>
<dbReference type="CDD" id="cd00833">
    <property type="entry name" value="PKS"/>
    <property type="match status" value="1"/>
</dbReference>
<evidence type="ECO:0000313" key="8">
    <source>
        <dbReference type="EMBL" id="AEI08898.1"/>
    </source>
</evidence>
<dbReference type="NCBIfam" id="NF040607">
    <property type="entry name" value="mycolic_Pks13"/>
    <property type="match status" value="1"/>
</dbReference>
<dbReference type="SUPFAM" id="SSF47336">
    <property type="entry name" value="ACP-like"/>
    <property type="match status" value="2"/>
</dbReference>
<dbReference type="Gene3D" id="3.40.47.10">
    <property type="match status" value="1"/>
</dbReference>
<dbReference type="InterPro" id="IPR001227">
    <property type="entry name" value="Ac_transferase_dom_sf"/>
</dbReference>
<dbReference type="PROSITE" id="PS00606">
    <property type="entry name" value="KS3_1"/>
    <property type="match status" value="1"/>
</dbReference>
<dbReference type="SUPFAM" id="SSF55048">
    <property type="entry name" value="Probable ACP-binding domain of malonyl-CoA ACP transacylase"/>
    <property type="match status" value="1"/>
</dbReference>
<sequence length="1694" mass="180926">MVGKSIRAHRLLLKKNSFIRTPRSPSHSAQLLKYKKERTSRFPMEDNLTAGSASSNDRPTSISGMRQWLRNWVAKTTGLSPEEITDERSMEEFGLSSRDVVILSGDLERLTGQNLDATVAYEFNSIAALSDYLINGRGSAESDTTFFPAQGSGSGQALTSEERDVAIVGVAGRYPGADNADEMWDMFVGYRSGVGELPAGRWSEYAADKEMTRRMADAVLTGGYLEDIAAFDAEFFGLSPLEAANMDPQQRIVLQLTWEALENAGIPANQLRGLPVGVFMASNNNDYGMLISADPAEAHPYALTGNSSAIIANRISYAFDFRGPSISVDTACSASLVSIHQAVRSLRDGDSKVAIAGGVNILANPFGTVAFSELGILSPTGRIHAFSDDADGIVRSDGAGVVVLKRLADARRDGDNVLAIIKGSAVNSDGRSNGLTAPNPDAQVDVLRAAYADAGISPLHVDYVEAHGTGTILGDPIEATALGTVLSGPREAANPLLLGSAKTNFGHTEAAAGVAGVIKVVKALEHGIIPPSLNYAGPNPYIDFDGTHLEVVEDAREWPEYSGRPVAGVSGFGFGGTNAHVVITAPEAQQPELAEDVTPAGGVVAVDEGVEPKFILPVSGLLPSRRRHAAEDLANWLEDHKDSKGVTLESVARALAGRNHGRSRGAVLASDFEQAIDGLRRLAEKRSGAHVKSADAPSTTGPVWVYSGFGSQHRKMGKDLYEMSPFFAARLRELDEVVQRESGWSLVEKILDDEQNFDTESAQVGITCIQIALTEFLQHLGAKPAAVVGQSMGEIAAAFAVGGLSKEDAVLVACHRSRLMGEGEDSLPEEKQGAMAVVEFGVEELATFTSEHSEFAKVEPAVYAAPGMTTVGGPREPVAKLVEHLEAEGKFARLLPVKGAGHTSMLDPILGELHFEIGDIQARPIHTPLYSTVDRGRVYRPGETLHDADYFVRCTRQPVWFRDATGQQFDDGFRTFVEISPNPVALMPLMNNSFAHDASDSKLLFVLKRKEPVAETVANCLAELYVQGSDVDLKALIGPYGETAAVPGVRWNLQRHWTNARPASGGASGLPGTRVDLPDGRVAFSTGADLVPSVLALAEAVAEQVAPGAQVVASEEHAVLPSAGALTVMASKSLGGWSVEIYDAETTAAMPLVGEAFISTLAGAGSAAISSFDAKVGGDNSSATATGSATAGGEASEGTAKSATSRTKNHALPEVDSDAMRWSPESGESVADRLRAIVSESMGYDVEDLPGELPLIDLGLDSLMGMRIKNRVEYDFDLPPLQVQTLRDGSVDDVISLVEHMVAEKNGAPEPSAREEQVTDYTASAGGVAPRDASERLVFATWAKVVGKAAPGVTSTLPEITGEQAQALAERLSERSGGDISAQDVLDAETMEPLAELVRASFETAVEGNIRVLRARDDENTDGPRKPSVFLFHPAGGSSVVFQPLMRRLPADVPVYGVERLEGELSDRAAQYLDEIIEYSAGLPIILGGWSFGGALAYEVANQLAQRAERGEPTVEISRIVLLDTVQPKNPAPDTPEEMHKRWDRYAEFAKRTYGLPMEVPHDLLDEHGEGVMLTMFQQFLQSPEVGGLGLPAGVLEHQRASFVDNRILESLDFGQWATVSAPVTLFRAERMHDGAIELEPAYAEIAEDGGWAQIVDDLTIVHLNGDHLAIVDEPEIGKVGKYLAQQIDEDLRR</sequence>
<feature type="domain" description="Carrier" evidence="6">
    <location>
        <begin position="1228"/>
        <end position="1302"/>
    </location>
</feature>
<dbReference type="InterPro" id="IPR014043">
    <property type="entry name" value="Acyl_transferase_dom"/>
</dbReference>
<dbReference type="GO" id="GO:0031177">
    <property type="term" value="F:phosphopantetheine binding"/>
    <property type="evidence" value="ECO:0007669"/>
    <property type="project" value="InterPro"/>
</dbReference>
<dbReference type="Pfam" id="PF00550">
    <property type="entry name" value="PP-binding"/>
    <property type="match status" value="1"/>
</dbReference>
<dbReference type="HOGENOM" id="CLU_000022_26_1_11"/>
<dbReference type="Gene3D" id="3.40.366.10">
    <property type="entry name" value="Malonyl-Coenzyme A Acyl Carrier Protein, domain 2"/>
    <property type="match status" value="1"/>
</dbReference>
<dbReference type="GO" id="GO:0004312">
    <property type="term" value="F:fatty acid synthase activity"/>
    <property type="evidence" value="ECO:0007669"/>
    <property type="project" value="TreeGrafter"/>
</dbReference>
<dbReference type="Proteomes" id="UP000000492">
    <property type="component" value="Chromosome"/>
</dbReference>
<dbReference type="InterPro" id="IPR020841">
    <property type="entry name" value="PKS_Beta-ketoAc_synthase_dom"/>
</dbReference>
<gene>
    <name evidence="8" type="primary">pks13</name>
    <name evidence="8" type="ordered locus">CRES_0536</name>
</gene>
<dbReference type="InterPro" id="IPR014030">
    <property type="entry name" value="Ketoacyl_synth_N"/>
</dbReference>
<dbReference type="InterPro" id="IPR016039">
    <property type="entry name" value="Thiolase-like"/>
</dbReference>
<keyword evidence="3" id="KW-0808">Transferase</keyword>
<reference evidence="8 9" key="1">
    <citation type="journal article" date="2012" name="BMC Genomics">
        <title>Complete genome sequence, lifestyle, and multi-drug resistance of the human pathogen Corynebacterium resistens DSM 45100 isolated from blood samples of a leukemia patient.</title>
        <authorList>
            <person name="Schroder J."/>
            <person name="Maus I."/>
            <person name="Meyer K."/>
            <person name="Wordemann S."/>
            <person name="Blom J."/>
            <person name="Jaenicke S."/>
            <person name="Schneider J."/>
            <person name="Trost E."/>
            <person name="Tauch A."/>
        </authorList>
    </citation>
    <scope>NUCLEOTIDE SEQUENCE [LARGE SCALE GENOMIC DNA]</scope>
    <source>
        <strain evidence="9">DSM 45100 / JCM 12819 / CCUG 50093 / GTC 2026 / SICGH 158</strain>
    </source>
</reference>
<dbReference type="InterPro" id="IPR053778">
    <property type="entry name" value="Pks13"/>
</dbReference>
<evidence type="ECO:0000259" key="6">
    <source>
        <dbReference type="PROSITE" id="PS50075"/>
    </source>
</evidence>
<evidence type="ECO:0000256" key="1">
    <source>
        <dbReference type="ARBA" id="ARBA00022450"/>
    </source>
</evidence>
<dbReference type="InterPro" id="IPR036736">
    <property type="entry name" value="ACP-like_sf"/>
</dbReference>
<evidence type="ECO:0000256" key="4">
    <source>
        <dbReference type="ARBA" id="ARBA00023268"/>
    </source>
</evidence>
<dbReference type="InterPro" id="IPR014031">
    <property type="entry name" value="Ketoacyl_synth_C"/>
</dbReference>
<evidence type="ECO:0000256" key="5">
    <source>
        <dbReference type="SAM" id="MobiDB-lite"/>
    </source>
</evidence>
<dbReference type="SUPFAM" id="SSF52151">
    <property type="entry name" value="FabD/lysophospholipase-like"/>
    <property type="match status" value="1"/>
</dbReference>
<dbReference type="SMART" id="SM00827">
    <property type="entry name" value="PKS_AT"/>
    <property type="match status" value="1"/>
</dbReference>
<dbReference type="Pfam" id="PF23297">
    <property type="entry name" value="ACP_SdgA_C"/>
    <property type="match status" value="1"/>
</dbReference>
<dbReference type="GO" id="GO:0005886">
    <property type="term" value="C:plasma membrane"/>
    <property type="evidence" value="ECO:0007669"/>
    <property type="project" value="TreeGrafter"/>
</dbReference>
<dbReference type="Gene3D" id="3.40.50.1820">
    <property type="entry name" value="alpha/beta hydrolase"/>
    <property type="match status" value="1"/>
</dbReference>
<feature type="compositionally biased region" description="Low complexity" evidence="5">
    <location>
        <begin position="1181"/>
        <end position="1200"/>
    </location>
</feature>
<organism evidence="8 9">
    <name type="scientific">Corynebacterium resistens (strain DSM 45100 / JCM 12819 / GTC 2026 / SICGH 158)</name>
    <dbReference type="NCBI Taxonomy" id="662755"/>
    <lineage>
        <taxon>Bacteria</taxon>
        <taxon>Bacillati</taxon>
        <taxon>Actinomycetota</taxon>
        <taxon>Actinomycetes</taxon>
        <taxon>Mycobacteriales</taxon>
        <taxon>Corynebacteriaceae</taxon>
        <taxon>Corynebacterium</taxon>
    </lineage>
</organism>
<dbReference type="SMART" id="SM00823">
    <property type="entry name" value="PKS_PP"/>
    <property type="match status" value="2"/>
</dbReference>
<dbReference type="InterPro" id="IPR018201">
    <property type="entry name" value="Ketoacyl_synth_AS"/>
</dbReference>
<dbReference type="PANTHER" id="PTHR43775">
    <property type="entry name" value="FATTY ACID SYNTHASE"/>
    <property type="match status" value="1"/>
</dbReference>
<dbReference type="SUPFAM" id="SSF53901">
    <property type="entry name" value="Thiolase-like"/>
    <property type="match status" value="1"/>
</dbReference>
<dbReference type="FunFam" id="3.40.47.10:FF:000019">
    <property type="entry name" value="Polyketide synthase type I"/>
    <property type="match status" value="1"/>
</dbReference>
<evidence type="ECO:0000256" key="2">
    <source>
        <dbReference type="ARBA" id="ARBA00022553"/>
    </source>
</evidence>
<dbReference type="InterPro" id="IPR029058">
    <property type="entry name" value="AB_hydrolase_fold"/>
</dbReference>
<evidence type="ECO:0000259" key="7">
    <source>
        <dbReference type="PROSITE" id="PS52004"/>
    </source>
</evidence>
<accession>F8DYQ6</accession>
<dbReference type="InterPro" id="IPR016035">
    <property type="entry name" value="Acyl_Trfase/lysoPLipase"/>
</dbReference>
<dbReference type="GO" id="GO:0005737">
    <property type="term" value="C:cytoplasm"/>
    <property type="evidence" value="ECO:0007669"/>
    <property type="project" value="TreeGrafter"/>
</dbReference>
<dbReference type="Pfam" id="PF16197">
    <property type="entry name" value="KAsynt_C_assoc"/>
    <property type="match status" value="1"/>
</dbReference>
<dbReference type="InterPro" id="IPR009081">
    <property type="entry name" value="PP-bd_ACP"/>
</dbReference>
<dbReference type="Pfam" id="PF00109">
    <property type="entry name" value="ketoacyl-synt"/>
    <property type="match status" value="1"/>
</dbReference>
<dbReference type="eggNOG" id="COG3319">
    <property type="taxonomic scope" value="Bacteria"/>
</dbReference>
<evidence type="ECO:0000256" key="3">
    <source>
        <dbReference type="ARBA" id="ARBA00022679"/>
    </source>
</evidence>
<dbReference type="Pfam" id="PF02801">
    <property type="entry name" value="Ketoacyl-synt_C"/>
    <property type="match status" value="1"/>
</dbReference>
<dbReference type="GO" id="GO:0071770">
    <property type="term" value="P:DIM/DIP cell wall layer assembly"/>
    <property type="evidence" value="ECO:0007669"/>
    <property type="project" value="TreeGrafter"/>
</dbReference>
<dbReference type="InterPro" id="IPR020806">
    <property type="entry name" value="PKS_PP-bd"/>
</dbReference>
<dbReference type="PROSITE" id="PS52004">
    <property type="entry name" value="KS3_2"/>
    <property type="match status" value="1"/>
</dbReference>
<dbReference type="InterPro" id="IPR001031">
    <property type="entry name" value="Thioesterase"/>
</dbReference>
<dbReference type="GO" id="GO:0004315">
    <property type="term" value="F:3-oxoacyl-[acyl-carrier-protein] synthase activity"/>
    <property type="evidence" value="ECO:0007669"/>
    <property type="project" value="InterPro"/>
</dbReference>
<dbReference type="SUPFAM" id="SSF53474">
    <property type="entry name" value="alpha/beta-Hydrolases"/>
    <property type="match status" value="1"/>
</dbReference>
<dbReference type="SMART" id="SM00825">
    <property type="entry name" value="PKS_KS"/>
    <property type="match status" value="1"/>
</dbReference>
<feature type="region of interest" description="Disordered" evidence="5">
    <location>
        <begin position="1180"/>
        <end position="1211"/>
    </location>
</feature>
<dbReference type="Pfam" id="PF00975">
    <property type="entry name" value="Thioesterase"/>
    <property type="match status" value="1"/>
</dbReference>
<name>F8DYQ6_CORRG</name>
<dbReference type="Pfam" id="PF00698">
    <property type="entry name" value="Acyl_transf_1"/>
    <property type="match status" value="1"/>
</dbReference>
<dbReference type="PROSITE" id="PS50075">
    <property type="entry name" value="CARRIER"/>
    <property type="match status" value="2"/>
</dbReference>
<dbReference type="EMBL" id="CP002857">
    <property type="protein sequence ID" value="AEI08898.1"/>
    <property type="molecule type" value="Genomic_DNA"/>
</dbReference>
<dbReference type="InterPro" id="IPR016036">
    <property type="entry name" value="Malonyl_transacylase_ACP-bd"/>
</dbReference>
<keyword evidence="4" id="KW-0511">Multifunctional enzyme</keyword>
<dbReference type="Gene3D" id="3.30.70.250">
    <property type="entry name" value="Malonyl-CoA ACP transacylase, ACP-binding"/>
    <property type="match status" value="1"/>
</dbReference>
<keyword evidence="1" id="KW-0596">Phosphopantetheine</keyword>
<dbReference type="Gene3D" id="1.10.1200.10">
    <property type="entry name" value="ACP-like"/>
    <property type="match status" value="3"/>
</dbReference>
<evidence type="ECO:0000313" key="9">
    <source>
        <dbReference type="Proteomes" id="UP000000492"/>
    </source>
</evidence>
<protein>
    <submittedName>
        <fullName evidence="8">Polyketide synthase</fullName>
    </submittedName>
</protein>
<dbReference type="KEGG" id="crd:CRES_0536"/>
<dbReference type="GO" id="GO:0006633">
    <property type="term" value="P:fatty acid biosynthetic process"/>
    <property type="evidence" value="ECO:0007669"/>
    <property type="project" value="InterPro"/>
</dbReference>
<dbReference type="STRING" id="662755.CRES_0536"/>
<dbReference type="InterPro" id="IPR032821">
    <property type="entry name" value="PKS_assoc"/>
</dbReference>
<feature type="domain" description="Ketosynthase family 3 (KS3)" evidence="7">
    <location>
        <begin position="162"/>
        <end position="585"/>
    </location>
</feature>
<keyword evidence="2" id="KW-0597">Phosphoprotein</keyword>
<dbReference type="PANTHER" id="PTHR43775:SF37">
    <property type="entry name" value="SI:DKEY-61P9.11"/>
    <property type="match status" value="1"/>
</dbReference>
<keyword evidence="9" id="KW-1185">Reference proteome</keyword>
<dbReference type="eggNOG" id="COG3321">
    <property type="taxonomic scope" value="Bacteria"/>
</dbReference>
<dbReference type="InterPro" id="IPR050091">
    <property type="entry name" value="PKS_NRPS_Biosynth_Enz"/>
</dbReference>